<organism evidence="2 3">
    <name type="scientific">Adhaeribacter pallidiroseus</name>
    <dbReference type="NCBI Taxonomy" id="2072847"/>
    <lineage>
        <taxon>Bacteria</taxon>
        <taxon>Pseudomonadati</taxon>
        <taxon>Bacteroidota</taxon>
        <taxon>Cytophagia</taxon>
        <taxon>Cytophagales</taxon>
        <taxon>Hymenobacteraceae</taxon>
        <taxon>Adhaeribacter</taxon>
    </lineage>
</organism>
<dbReference type="SUPFAM" id="SSF109604">
    <property type="entry name" value="HD-domain/PDEase-like"/>
    <property type="match status" value="1"/>
</dbReference>
<evidence type="ECO:0000259" key="1">
    <source>
        <dbReference type="Pfam" id="PF01966"/>
    </source>
</evidence>
<keyword evidence="2" id="KW-0560">Oxidoreductase</keyword>
<dbReference type="AlphaFoldDB" id="A0A369QBN2"/>
<gene>
    <name evidence="2" type="ORF">AHMF7616_00441</name>
</gene>
<feature type="domain" description="HD" evidence="1">
    <location>
        <begin position="34"/>
        <end position="112"/>
    </location>
</feature>
<sequence>MNPEQINTIAEEIIQLYVQHGADDYVGEPVSQLEHMSQCAVLAQQEGYADDVILAAFLHDIGHICSQQKRAEESMDGFGVIRHEKVGADFLRSKGFSERVARLVESHVPAKRYLTFKDPEYYNQLSEASKQTLEFQGGRMTAAEATAFEQDDLFNLSIRMRRWDELGKETDQPVVELAQIKEMFIRHLANQ</sequence>
<protein>
    <submittedName>
        <fullName evidence="2">Gamma-butyrobetaine dioxygenase</fullName>
        <ecNumber evidence="2">1.14.11.1</ecNumber>
    </submittedName>
</protein>
<reference evidence="2 3" key="1">
    <citation type="submission" date="2018-04" db="EMBL/GenBank/DDBJ databases">
        <title>Adhaeribacter sp. HMF7616 genome sequencing and assembly.</title>
        <authorList>
            <person name="Kang H."/>
            <person name="Kang J."/>
            <person name="Cha I."/>
            <person name="Kim H."/>
            <person name="Joh K."/>
        </authorList>
    </citation>
    <scope>NUCLEOTIDE SEQUENCE [LARGE SCALE GENOMIC DNA]</scope>
    <source>
        <strain evidence="2 3">HMF7616</strain>
    </source>
</reference>
<keyword evidence="3" id="KW-1185">Reference proteome</keyword>
<dbReference type="InterPro" id="IPR052567">
    <property type="entry name" value="OP_Dioxygenase"/>
</dbReference>
<dbReference type="EC" id="1.14.11.1" evidence="2"/>
<dbReference type="NCBIfam" id="TIGR03276">
    <property type="entry name" value="Phn-HD"/>
    <property type="match status" value="1"/>
</dbReference>
<keyword evidence="2" id="KW-0223">Dioxygenase</keyword>
<dbReference type="PANTHER" id="PTHR40202:SF1">
    <property type="entry name" value="HD DOMAIN-CONTAINING PROTEIN"/>
    <property type="match status" value="1"/>
</dbReference>
<dbReference type="NCBIfam" id="TIGR00277">
    <property type="entry name" value="HDIG"/>
    <property type="match status" value="1"/>
</dbReference>
<dbReference type="InterPro" id="IPR006674">
    <property type="entry name" value="HD_domain"/>
</dbReference>
<evidence type="ECO:0000313" key="3">
    <source>
        <dbReference type="Proteomes" id="UP000253919"/>
    </source>
</evidence>
<dbReference type="Pfam" id="PF01966">
    <property type="entry name" value="HD"/>
    <property type="match status" value="1"/>
</dbReference>
<dbReference type="InterPro" id="IPR017670">
    <property type="entry name" value="Phosphonate_degrad-assoc"/>
</dbReference>
<dbReference type="RefSeq" id="WP_115371373.1">
    <property type="nucleotide sequence ID" value="NZ_QASA01000001.1"/>
</dbReference>
<dbReference type="InterPro" id="IPR006675">
    <property type="entry name" value="HDIG_dom"/>
</dbReference>
<dbReference type="PANTHER" id="PTHR40202">
    <property type="match status" value="1"/>
</dbReference>
<proteinExistence type="predicted"/>
<dbReference type="Gene3D" id="1.10.3210.10">
    <property type="entry name" value="Hypothetical protein af1432"/>
    <property type="match status" value="1"/>
</dbReference>
<dbReference type="GO" id="GO:0008336">
    <property type="term" value="F:gamma-butyrobetaine dioxygenase activity"/>
    <property type="evidence" value="ECO:0007669"/>
    <property type="project" value="UniProtKB-EC"/>
</dbReference>
<dbReference type="EMBL" id="QASA01000001">
    <property type="protein sequence ID" value="RDC61852.1"/>
    <property type="molecule type" value="Genomic_DNA"/>
</dbReference>
<name>A0A369QBN2_9BACT</name>
<dbReference type="OrthoDB" id="823268at2"/>
<evidence type="ECO:0000313" key="2">
    <source>
        <dbReference type="EMBL" id="RDC61852.1"/>
    </source>
</evidence>
<dbReference type="Proteomes" id="UP000253919">
    <property type="component" value="Unassembled WGS sequence"/>
</dbReference>
<accession>A0A369QBN2</accession>
<comment type="caution">
    <text evidence="2">The sequence shown here is derived from an EMBL/GenBank/DDBJ whole genome shotgun (WGS) entry which is preliminary data.</text>
</comment>